<evidence type="ECO:0000256" key="1">
    <source>
        <dbReference type="ARBA" id="ARBA00004123"/>
    </source>
</evidence>
<evidence type="ECO:0000256" key="4">
    <source>
        <dbReference type="SAM" id="MobiDB-lite"/>
    </source>
</evidence>
<dbReference type="InterPro" id="IPR007015">
    <property type="entry name" value="DNA_pol_V/MYBBP1A"/>
</dbReference>
<comment type="subcellular location">
    <subcellularLocation>
        <location evidence="1">Nucleus</location>
    </subcellularLocation>
</comment>
<reference evidence="6" key="1">
    <citation type="journal article" date="2017" name="Genome Biol. Evol.">
        <title>The complete genome sequence of the phytopathogenic fungus Sclerotinia sclerotiorum reveals insights into the genome architecture of broad host range pathogens.</title>
        <authorList>
            <person name="Derbyshire M."/>
            <person name="Denton-Giles M."/>
            <person name="Hegedus D."/>
            <person name="Seifbarghy S."/>
            <person name="Rollins J."/>
            <person name="van Kan J."/>
            <person name="Seidl M.F."/>
            <person name="Faino L."/>
            <person name="Mbengue M."/>
            <person name="Navaud O."/>
            <person name="Raffaele S."/>
            <person name="Hammond-Kosack K."/>
            <person name="Heard S."/>
            <person name="Oliver R."/>
        </authorList>
    </citation>
    <scope>NUCLEOTIDE SEQUENCE [LARGE SCALE GENOMIC DNA]</scope>
    <source>
        <strain evidence="6">ATCC 18683 / 1980 / Ss-1</strain>
    </source>
</reference>
<feature type="region of interest" description="Disordered" evidence="4">
    <location>
        <begin position="718"/>
        <end position="742"/>
    </location>
</feature>
<dbReference type="Proteomes" id="UP000177798">
    <property type="component" value="Chromosome 1"/>
</dbReference>
<evidence type="ECO:0000256" key="2">
    <source>
        <dbReference type="ARBA" id="ARBA00006809"/>
    </source>
</evidence>
<dbReference type="PANTHER" id="PTHR13213:SF2">
    <property type="entry name" value="MYB-BINDING PROTEIN 1A"/>
    <property type="match status" value="1"/>
</dbReference>
<evidence type="ECO:0008006" key="7">
    <source>
        <dbReference type="Google" id="ProtNLM"/>
    </source>
</evidence>
<dbReference type="VEuPathDB" id="FungiDB:sscle_01g005270"/>
<keyword evidence="3" id="KW-0539">Nucleus</keyword>
<evidence type="ECO:0000256" key="3">
    <source>
        <dbReference type="ARBA" id="ARBA00023242"/>
    </source>
</evidence>
<dbReference type="AlphaFoldDB" id="A0A1D9PST5"/>
<name>A0A1D9PST5_SCLS1</name>
<dbReference type="GO" id="GO:0005730">
    <property type="term" value="C:nucleolus"/>
    <property type="evidence" value="ECO:0007669"/>
    <property type="project" value="InterPro"/>
</dbReference>
<feature type="region of interest" description="Disordered" evidence="4">
    <location>
        <begin position="1"/>
        <end position="51"/>
    </location>
</feature>
<feature type="compositionally biased region" description="Acidic residues" evidence="4">
    <location>
        <begin position="762"/>
        <end position="785"/>
    </location>
</feature>
<dbReference type="EMBL" id="CP017814">
    <property type="protein sequence ID" value="APA05757.1"/>
    <property type="molecule type" value="Genomic_DNA"/>
</dbReference>
<organism evidence="5 6">
    <name type="scientific">Sclerotinia sclerotiorum (strain ATCC 18683 / 1980 / Ss-1)</name>
    <name type="common">White mold</name>
    <name type="synonym">Whetzelinia sclerotiorum</name>
    <dbReference type="NCBI Taxonomy" id="665079"/>
    <lineage>
        <taxon>Eukaryota</taxon>
        <taxon>Fungi</taxon>
        <taxon>Dikarya</taxon>
        <taxon>Ascomycota</taxon>
        <taxon>Pezizomycotina</taxon>
        <taxon>Leotiomycetes</taxon>
        <taxon>Helotiales</taxon>
        <taxon>Sclerotiniaceae</taxon>
        <taxon>Sclerotinia</taxon>
    </lineage>
</organism>
<feature type="compositionally biased region" description="Low complexity" evidence="4">
    <location>
        <begin position="10"/>
        <end position="20"/>
    </location>
</feature>
<dbReference type="GO" id="GO:0006355">
    <property type="term" value="P:regulation of DNA-templated transcription"/>
    <property type="evidence" value="ECO:0007669"/>
    <property type="project" value="InterPro"/>
</dbReference>
<dbReference type="OrthoDB" id="342531at2759"/>
<sequence>MGSKRKRSAQDAAAAAPAAKKQQKDSKSATKKPAEAPAPLDTSPFVNNPKGDELKREVKLYDMLSSEDDSQRLDAANAIVSGLLGENGVEESTLQRHLERRLFRGLASGRKGARLGFSIVLSELLAQLFGAANLSATKYPGLTFDNVFEFLILKTKPEGDLSGQEQKDHALGLLFGLQCFVRSKILFSIDGKWELVLDKLLELSSKKSWTREECGWVIMEALEQMDQDQAESTLSKLCDAGLGLSPEGVGIWLRARDKFPKMKFPSKPWGQSGNPLEHLNSLAKALKESSSSEESSGKGQQAKQTGTWNPKLHFVWDIVLSQYVKAANSKAKNIMSEFDKFWKVTVDENLFSASASRERKFWGFLVFQRMIQSHISCTKLITSIFSHNLVRCLINHVQEKDRFLNRAADKSLKVLTNAVEENPEALVVVLQGLIDGNGAYSFDRVTKTKTIEKLLSMVDDTNGEAVLDVLTSPVLVVPSSETNDAEKSRQMFGDYVLTAIRHVDVAEASEKSSWIKTAALPQLASLAYSNNPEAKPPISEGTRTLIRNRLTSAFTHLLSNMDGYHYPCDLVISCEPDAVAMDGLITSAKDGAFATLQKLMKKAKKEGGKDKATYQTLSLLYALVIFQLYNGDVEAVSILDELKLCYDNLIRHKSTEDSEVEPFEVLVELLLSFLSRPSALLRKVTQHVFTAFMSEMTEGGLKLMMDVLETSENMRGQQEMFDENPDDEDAMDVDEEDDEMDSDVEVVDMNGDEGHLNAHLAEEEEESDEEDDEEESEDGEDEGDDEANKELNDALAKILGTSALDQNNEDEDGDSDSDMTDSGMDALTPKLEEVLGRMQKKGPSKKQEQKDAKENMVNFKSRVLDLLDIYAKKKASNPLAAEILLPLLRLIRTTKAKHLSDKAFSIIQSFAKSRSKASSSEAEAEINVKAHITLIKGIHEEVLKDQSKIFAKAASTASLSLASGIYRADKSQFEKIGKVYLHTMTKCDIEGVKIQASFIADWVNWWQSHIAHAAAGAAGAAKDE</sequence>
<protein>
    <recommendedName>
        <fullName evidence="7">DNA polymerase V</fullName>
    </recommendedName>
</protein>
<dbReference type="GO" id="GO:0003677">
    <property type="term" value="F:DNA binding"/>
    <property type="evidence" value="ECO:0007669"/>
    <property type="project" value="InterPro"/>
</dbReference>
<feature type="compositionally biased region" description="Acidic residues" evidence="4">
    <location>
        <begin position="720"/>
        <end position="742"/>
    </location>
</feature>
<evidence type="ECO:0000313" key="6">
    <source>
        <dbReference type="Proteomes" id="UP000177798"/>
    </source>
</evidence>
<gene>
    <name evidence="5" type="ORF">sscle_01g005270</name>
</gene>
<dbReference type="SUPFAM" id="SSF48371">
    <property type="entry name" value="ARM repeat"/>
    <property type="match status" value="1"/>
</dbReference>
<comment type="similarity">
    <text evidence="2">Belongs to the MYBBP1A family.</text>
</comment>
<dbReference type="Pfam" id="PF04931">
    <property type="entry name" value="DNA_pol_phi"/>
    <property type="match status" value="1"/>
</dbReference>
<evidence type="ECO:0000313" key="5">
    <source>
        <dbReference type="EMBL" id="APA05757.1"/>
    </source>
</evidence>
<dbReference type="InterPro" id="IPR016024">
    <property type="entry name" value="ARM-type_fold"/>
</dbReference>
<feature type="compositionally biased region" description="Basic and acidic residues" evidence="4">
    <location>
        <begin position="22"/>
        <end position="34"/>
    </location>
</feature>
<proteinExistence type="inferred from homology"/>
<feature type="compositionally biased region" description="Acidic residues" evidence="4">
    <location>
        <begin position="807"/>
        <end position="819"/>
    </location>
</feature>
<accession>A0A1D9PST5</accession>
<feature type="region of interest" description="Disordered" evidence="4">
    <location>
        <begin position="758"/>
        <end position="787"/>
    </location>
</feature>
<dbReference type="PANTHER" id="PTHR13213">
    <property type="entry name" value="MYB-BINDING PROTEIN 1A FAMILY MEMBER"/>
    <property type="match status" value="1"/>
</dbReference>
<feature type="region of interest" description="Disordered" evidence="4">
    <location>
        <begin position="800"/>
        <end position="824"/>
    </location>
</feature>